<evidence type="ECO:0000313" key="2">
    <source>
        <dbReference type="Proteomes" id="UP000176547"/>
    </source>
</evidence>
<proteinExistence type="predicted"/>
<evidence type="ECO:0000313" key="1">
    <source>
        <dbReference type="EMBL" id="OGE74703.1"/>
    </source>
</evidence>
<accession>A0A1F5NAU2</accession>
<dbReference type="EMBL" id="MFEG01000045">
    <property type="protein sequence ID" value="OGE74703.1"/>
    <property type="molecule type" value="Genomic_DNA"/>
</dbReference>
<reference evidence="1 2" key="1">
    <citation type="journal article" date="2016" name="Nat. Commun.">
        <title>Thousands of microbial genomes shed light on interconnected biogeochemical processes in an aquifer system.</title>
        <authorList>
            <person name="Anantharaman K."/>
            <person name="Brown C.T."/>
            <person name="Hug L.A."/>
            <person name="Sharon I."/>
            <person name="Castelle C.J."/>
            <person name="Probst A.J."/>
            <person name="Thomas B.C."/>
            <person name="Singh A."/>
            <person name="Wilkins M.J."/>
            <person name="Karaoz U."/>
            <person name="Brodie E.L."/>
            <person name="Williams K.H."/>
            <person name="Hubbard S.S."/>
            <person name="Banfield J.F."/>
        </authorList>
    </citation>
    <scope>NUCLEOTIDE SEQUENCE [LARGE SCALE GENOMIC DNA]</scope>
</reference>
<sequence length="89" mass="9821">MAGDNYKNLMTEIIRKQMDVLGQEMAIGKARNVMGLKIKDDGEVAGIVGSPEEILQDLVQVYISLSGEIVKNILSPVFAKYPDIKLNLK</sequence>
<dbReference type="Proteomes" id="UP000176547">
    <property type="component" value="Unassembled WGS sequence"/>
</dbReference>
<dbReference type="AlphaFoldDB" id="A0A1F5NAU2"/>
<comment type="caution">
    <text evidence="1">The sequence shown here is derived from an EMBL/GenBank/DDBJ whole genome shotgun (WGS) entry which is preliminary data.</text>
</comment>
<protein>
    <submittedName>
        <fullName evidence="1">Uncharacterized protein</fullName>
    </submittedName>
</protein>
<organism evidence="1 2">
    <name type="scientific">Candidatus Doudnabacteria bacterium RIFCSPHIGHO2_01_52_17</name>
    <dbReference type="NCBI Taxonomy" id="1817820"/>
    <lineage>
        <taxon>Bacteria</taxon>
        <taxon>Candidatus Doudnaibacteriota</taxon>
    </lineage>
</organism>
<name>A0A1F5NAU2_9BACT</name>
<gene>
    <name evidence="1" type="ORF">A3K06_01975</name>
</gene>